<comment type="similarity">
    <text evidence="2">Belongs to the RbfA family.</text>
</comment>
<evidence type="ECO:0000256" key="2">
    <source>
        <dbReference type="HAMAP-Rule" id="MF_00003"/>
    </source>
</evidence>
<sequence>MKNKILGLTRLLKEETGKIISGEIELPNRAVATITRASVSNDLKTARIFISVLGNKYQEEEIFRTLKACSGKIQHILNKRLRIKFVPKITFLKEKYMEEEMKMEELLEKLEEK</sequence>
<dbReference type="InterPro" id="IPR000238">
    <property type="entry name" value="RbfA"/>
</dbReference>
<dbReference type="Gene3D" id="3.30.300.20">
    <property type="match status" value="1"/>
</dbReference>
<dbReference type="InterPro" id="IPR023799">
    <property type="entry name" value="RbfA_dom_sf"/>
</dbReference>
<dbReference type="GO" id="GO:0043024">
    <property type="term" value="F:ribosomal small subunit binding"/>
    <property type="evidence" value="ECO:0007669"/>
    <property type="project" value="TreeGrafter"/>
</dbReference>
<comment type="subunit">
    <text evidence="2">Monomer. Binds 30S ribosomal subunits, but not 50S ribosomal subunits or 70S ribosomes.</text>
</comment>
<dbReference type="NCBIfam" id="TIGR00082">
    <property type="entry name" value="rbfA"/>
    <property type="match status" value="1"/>
</dbReference>
<dbReference type="SUPFAM" id="SSF89919">
    <property type="entry name" value="Ribosome-binding factor A, RbfA"/>
    <property type="match status" value="1"/>
</dbReference>
<accession>A0A1G2ENE3</accession>
<dbReference type="EMBL" id="MHMM01000007">
    <property type="protein sequence ID" value="OGZ27314.1"/>
    <property type="molecule type" value="Genomic_DNA"/>
</dbReference>
<dbReference type="HAMAP" id="MF_00003">
    <property type="entry name" value="RbfA"/>
    <property type="match status" value="1"/>
</dbReference>
<dbReference type="InterPro" id="IPR015946">
    <property type="entry name" value="KH_dom-like_a/b"/>
</dbReference>
<dbReference type="Proteomes" id="UP000177740">
    <property type="component" value="Unassembled WGS sequence"/>
</dbReference>
<name>A0A1G2ENE3_9BACT</name>
<dbReference type="STRING" id="1801677.A2365_00015"/>
<dbReference type="PANTHER" id="PTHR33515">
    <property type="entry name" value="RIBOSOME-BINDING FACTOR A, CHLOROPLASTIC-RELATED"/>
    <property type="match status" value="1"/>
</dbReference>
<organism evidence="3 4">
    <name type="scientific">Candidatus Nealsonbacteria bacterium RIFOXYB1_FULL_40_15</name>
    <dbReference type="NCBI Taxonomy" id="1801677"/>
    <lineage>
        <taxon>Bacteria</taxon>
        <taxon>Candidatus Nealsoniibacteriota</taxon>
    </lineage>
</organism>
<comment type="caution">
    <text evidence="3">The sequence shown here is derived from an EMBL/GenBank/DDBJ whole genome shotgun (WGS) entry which is preliminary data.</text>
</comment>
<evidence type="ECO:0000256" key="1">
    <source>
        <dbReference type="ARBA" id="ARBA00022517"/>
    </source>
</evidence>
<dbReference type="GO" id="GO:0005829">
    <property type="term" value="C:cytosol"/>
    <property type="evidence" value="ECO:0007669"/>
    <property type="project" value="TreeGrafter"/>
</dbReference>
<evidence type="ECO:0000313" key="3">
    <source>
        <dbReference type="EMBL" id="OGZ27314.1"/>
    </source>
</evidence>
<reference evidence="3 4" key="1">
    <citation type="journal article" date="2016" name="Nat. Commun.">
        <title>Thousands of microbial genomes shed light on interconnected biogeochemical processes in an aquifer system.</title>
        <authorList>
            <person name="Anantharaman K."/>
            <person name="Brown C.T."/>
            <person name="Hug L.A."/>
            <person name="Sharon I."/>
            <person name="Castelle C.J."/>
            <person name="Probst A.J."/>
            <person name="Thomas B.C."/>
            <person name="Singh A."/>
            <person name="Wilkins M.J."/>
            <person name="Karaoz U."/>
            <person name="Brodie E.L."/>
            <person name="Williams K.H."/>
            <person name="Hubbard S.S."/>
            <person name="Banfield J.F."/>
        </authorList>
    </citation>
    <scope>NUCLEOTIDE SEQUENCE [LARGE SCALE GENOMIC DNA]</scope>
</reference>
<gene>
    <name evidence="2" type="primary">rbfA</name>
    <name evidence="3" type="ORF">A2365_00015</name>
</gene>
<evidence type="ECO:0000313" key="4">
    <source>
        <dbReference type="Proteomes" id="UP000177740"/>
    </source>
</evidence>
<comment type="subcellular location">
    <subcellularLocation>
        <location evidence="2">Cytoplasm</location>
    </subcellularLocation>
</comment>
<dbReference type="AlphaFoldDB" id="A0A1G2ENE3"/>
<dbReference type="Pfam" id="PF02033">
    <property type="entry name" value="RBFA"/>
    <property type="match status" value="1"/>
</dbReference>
<proteinExistence type="inferred from homology"/>
<protein>
    <recommendedName>
        <fullName evidence="2">Ribosome-binding factor A</fullName>
    </recommendedName>
</protein>
<comment type="function">
    <text evidence="2">One of several proteins that assist in the late maturation steps of the functional core of the 30S ribosomal subunit. Associates with free 30S ribosomal subunits (but not with 30S subunits that are part of 70S ribosomes or polysomes). Required for efficient processing of 16S rRNA. May interact with the 5'-terminal helix region of 16S rRNA.</text>
</comment>
<keyword evidence="1 2" id="KW-0690">Ribosome biogenesis</keyword>
<dbReference type="GO" id="GO:0030490">
    <property type="term" value="P:maturation of SSU-rRNA"/>
    <property type="evidence" value="ECO:0007669"/>
    <property type="project" value="UniProtKB-UniRule"/>
</dbReference>
<keyword evidence="2" id="KW-0963">Cytoplasm</keyword>
<dbReference type="PANTHER" id="PTHR33515:SF1">
    <property type="entry name" value="RIBOSOME-BINDING FACTOR A, CHLOROPLASTIC-RELATED"/>
    <property type="match status" value="1"/>
</dbReference>